<dbReference type="EMBL" id="JAPAAF010000019">
    <property type="protein sequence ID" value="MCW0483629.1"/>
    <property type="molecule type" value="Genomic_DNA"/>
</dbReference>
<reference evidence="10" key="1">
    <citation type="submission" date="2022-10" db="EMBL/GenBank/DDBJ databases">
        <title>Gaoshiqiia sediminis gen. nov., sp. nov., isolated from coastal sediment.</title>
        <authorList>
            <person name="Yu W.X."/>
            <person name="Mu D.S."/>
            <person name="Du J.Z."/>
            <person name="Liang Y.Q."/>
        </authorList>
    </citation>
    <scope>NUCLEOTIDE SEQUENCE</scope>
    <source>
        <strain evidence="10">A06</strain>
    </source>
</reference>
<evidence type="ECO:0000256" key="1">
    <source>
        <dbReference type="ARBA" id="ARBA00001933"/>
    </source>
</evidence>
<comment type="caution">
    <text evidence="10">The sequence shown here is derived from an EMBL/GenBank/DDBJ whole genome shotgun (WGS) entry which is preliminary data.</text>
</comment>
<proteinExistence type="inferred from homology"/>
<evidence type="ECO:0000313" key="10">
    <source>
        <dbReference type="EMBL" id="MCW0483629.1"/>
    </source>
</evidence>
<comment type="similarity">
    <text evidence="3">Belongs to the radical SAM superfamily. KamA family.</text>
</comment>
<dbReference type="SUPFAM" id="SSF102114">
    <property type="entry name" value="Radical SAM enzymes"/>
    <property type="match status" value="1"/>
</dbReference>
<dbReference type="AlphaFoldDB" id="A0AA41Y566"/>
<evidence type="ECO:0000256" key="4">
    <source>
        <dbReference type="ARBA" id="ARBA00022485"/>
    </source>
</evidence>
<protein>
    <submittedName>
        <fullName evidence="10">Lysine 2,3-aminomutase</fullName>
    </submittedName>
</protein>
<keyword evidence="8" id="KW-0408">Iron</keyword>
<evidence type="ECO:0000256" key="6">
    <source>
        <dbReference type="ARBA" id="ARBA00022723"/>
    </source>
</evidence>
<dbReference type="PANTHER" id="PTHR30538:SF0">
    <property type="entry name" value="L-LYSINE 2,3-AMINOMUTASE AQ_1632-RELATED"/>
    <property type="match status" value="1"/>
</dbReference>
<evidence type="ECO:0000256" key="7">
    <source>
        <dbReference type="ARBA" id="ARBA00022898"/>
    </source>
</evidence>
<dbReference type="SFLD" id="SFLDS00029">
    <property type="entry name" value="Radical_SAM"/>
    <property type="match status" value="1"/>
</dbReference>
<dbReference type="GO" id="GO:0051539">
    <property type="term" value="F:4 iron, 4 sulfur cluster binding"/>
    <property type="evidence" value="ECO:0007669"/>
    <property type="project" value="UniProtKB-KW"/>
</dbReference>
<keyword evidence="11" id="KW-1185">Reference proteome</keyword>
<sequence length="468" mass="54157">MSCFLGGALKTNPSFYMIIYQVECYAKTKVMHKYRSYTLSNFREIPQIDKLSEEQKFVIEVVGTVLPFKVSNYIIDQLIDWDDFEDDPFFILNFPQRGMLSEDRFQRIAHLLKSNADKAKLKKAIDEIRLQLNPNPAGQESNVPIMDGIRLNGIQHKYRETMLFFPSQGQTCHAYCTFCFRWPQFALNSFKFAMKEADLLVRYLKQHPEITDVLMTGGDPAVMSTRIFEHYFDAILDAGLDHIKTIRIGTKALTYWPYRFTEDKDAGELLRLFEKMKKRGINIALMAHFNHPRALETKAVRKAIGNLRAAGVQIRAQSPLLKHINADPDIWAKLWREEVNQGIIPYYMFVARNTGAQDYFAVTLEEAWQIYQKAIQQVSGICRTVRGPSMSCAPGKIQIVGTQKVKGEKVFVLNFLQGRNPDWVSRPFFARYNPDAIWLDDLEPAFGEEQFFFEKADLKVHYQPKARV</sequence>
<keyword evidence="9" id="KW-0411">Iron-sulfur</keyword>
<organism evidence="10 11">
    <name type="scientific">Gaoshiqia sediminis</name>
    <dbReference type="NCBI Taxonomy" id="2986998"/>
    <lineage>
        <taxon>Bacteria</taxon>
        <taxon>Pseudomonadati</taxon>
        <taxon>Bacteroidota</taxon>
        <taxon>Bacteroidia</taxon>
        <taxon>Marinilabiliales</taxon>
        <taxon>Prolixibacteraceae</taxon>
        <taxon>Gaoshiqia</taxon>
    </lineage>
</organism>
<dbReference type="InterPro" id="IPR013785">
    <property type="entry name" value="Aldolase_TIM"/>
</dbReference>
<dbReference type="GO" id="GO:0046872">
    <property type="term" value="F:metal ion binding"/>
    <property type="evidence" value="ECO:0007669"/>
    <property type="project" value="UniProtKB-KW"/>
</dbReference>
<dbReference type="RefSeq" id="WP_282592231.1">
    <property type="nucleotide sequence ID" value="NZ_JAPAAF010000019.1"/>
</dbReference>
<dbReference type="Gene3D" id="3.20.20.70">
    <property type="entry name" value="Aldolase class I"/>
    <property type="match status" value="1"/>
</dbReference>
<dbReference type="InterPro" id="IPR003739">
    <property type="entry name" value="Lys_aminomutase/Glu_NH3_mut"/>
</dbReference>
<keyword evidence="4" id="KW-0004">4Fe-4S</keyword>
<evidence type="ECO:0000256" key="5">
    <source>
        <dbReference type="ARBA" id="ARBA00022691"/>
    </source>
</evidence>
<evidence type="ECO:0000313" key="11">
    <source>
        <dbReference type="Proteomes" id="UP001163821"/>
    </source>
</evidence>
<name>A0AA41Y566_9BACT</name>
<dbReference type="PANTHER" id="PTHR30538">
    <property type="entry name" value="LYSINE 2,3-AMINOMUTASE-RELATED"/>
    <property type="match status" value="1"/>
</dbReference>
<dbReference type="GO" id="GO:0003824">
    <property type="term" value="F:catalytic activity"/>
    <property type="evidence" value="ECO:0007669"/>
    <property type="project" value="InterPro"/>
</dbReference>
<comment type="cofactor">
    <cofactor evidence="1">
        <name>pyridoxal 5'-phosphate</name>
        <dbReference type="ChEBI" id="CHEBI:597326"/>
    </cofactor>
</comment>
<dbReference type="InterPro" id="IPR058240">
    <property type="entry name" value="rSAM_sf"/>
</dbReference>
<evidence type="ECO:0000256" key="8">
    <source>
        <dbReference type="ARBA" id="ARBA00023004"/>
    </source>
</evidence>
<gene>
    <name evidence="10" type="ORF">N2K84_12870</name>
</gene>
<accession>A0AA41Y566</accession>
<keyword evidence="6" id="KW-0479">Metal-binding</keyword>
<dbReference type="SFLD" id="SFLDG01070">
    <property type="entry name" value="PLP-dependent"/>
    <property type="match status" value="1"/>
</dbReference>
<keyword evidence="7" id="KW-0663">Pyridoxal phosphate</keyword>
<evidence type="ECO:0000256" key="2">
    <source>
        <dbReference type="ARBA" id="ARBA00001966"/>
    </source>
</evidence>
<comment type="cofactor">
    <cofactor evidence="2">
        <name>[4Fe-4S] cluster</name>
        <dbReference type="ChEBI" id="CHEBI:49883"/>
    </cofactor>
</comment>
<evidence type="ECO:0000256" key="9">
    <source>
        <dbReference type="ARBA" id="ARBA00023014"/>
    </source>
</evidence>
<keyword evidence="5" id="KW-0949">S-adenosyl-L-methionine</keyword>
<dbReference type="Proteomes" id="UP001163821">
    <property type="component" value="Unassembled WGS sequence"/>
</dbReference>
<dbReference type="InterPro" id="IPR007197">
    <property type="entry name" value="rSAM"/>
</dbReference>
<evidence type="ECO:0000256" key="3">
    <source>
        <dbReference type="ARBA" id="ARBA00008703"/>
    </source>
</evidence>